<protein>
    <submittedName>
        <fullName evidence="1">Uncharacterized protein</fullName>
    </submittedName>
</protein>
<evidence type="ECO:0000313" key="1">
    <source>
        <dbReference type="EMBL" id="DAD71834.1"/>
    </source>
</evidence>
<reference evidence="1" key="1">
    <citation type="journal article" date="2021" name="Proc. Natl. Acad. Sci. U.S.A.">
        <title>A Catalog of Tens of Thousands of Viruses from Human Metagenomes Reveals Hidden Associations with Chronic Diseases.</title>
        <authorList>
            <person name="Tisza M.J."/>
            <person name="Buck C.B."/>
        </authorList>
    </citation>
    <scope>NUCLEOTIDE SEQUENCE</scope>
    <source>
        <strain evidence="1">CtoiW10</strain>
    </source>
</reference>
<organism evidence="1">
    <name type="scientific">Siphoviridae sp. ctoiW10</name>
    <dbReference type="NCBI Taxonomy" id="2827592"/>
    <lineage>
        <taxon>Viruses</taxon>
        <taxon>Duplodnaviria</taxon>
        <taxon>Heunggongvirae</taxon>
        <taxon>Uroviricota</taxon>
        <taxon>Caudoviricetes</taxon>
    </lineage>
</organism>
<name>A0A8S5LPH2_9CAUD</name>
<sequence>MYSGERMEDAAPPFDFAVVCASCGARTRPYHGLNCATKAWNRGDVYRPEKGKHHVSL</sequence>
<accession>A0A8S5LPH2</accession>
<dbReference type="EMBL" id="BK015888">
    <property type="protein sequence ID" value="DAD71834.1"/>
    <property type="molecule type" value="Genomic_DNA"/>
</dbReference>
<proteinExistence type="predicted"/>